<dbReference type="PROSITE" id="PS51077">
    <property type="entry name" value="HTH_ICLR"/>
    <property type="match status" value="1"/>
</dbReference>
<dbReference type="Pfam" id="PF01614">
    <property type="entry name" value="IclR_C"/>
    <property type="match status" value="1"/>
</dbReference>
<dbReference type="Proteomes" id="UP000235916">
    <property type="component" value="Unassembled WGS sequence"/>
</dbReference>
<dbReference type="Pfam" id="PF09339">
    <property type="entry name" value="HTH_IclR"/>
    <property type="match status" value="1"/>
</dbReference>
<dbReference type="Gene3D" id="3.30.450.40">
    <property type="match status" value="1"/>
</dbReference>
<evidence type="ECO:0000256" key="1">
    <source>
        <dbReference type="ARBA" id="ARBA00023015"/>
    </source>
</evidence>
<dbReference type="GO" id="GO:0046278">
    <property type="term" value="P:3,4-dihydroxybenzoate metabolic process"/>
    <property type="evidence" value="ECO:0007669"/>
    <property type="project" value="InterPro"/>
</dbReference>
<dbReference type="GO" id="GO:0045893">
    <property type="term" value="P:positive regulation of DNA-templated transcription"/>
    <property type="evidence" value="ECO:0007669"/>
    <property type="project" value="InterPro"/>
</dbReference>
<dbReference type="SUPFAM" id="SSF55781">
    <property type="entry name" value="GAF domain-like"/>
    <property type="match status" value="1"/>
</dbReference>
<keyword evidence="8" id="KW-1185">Reference proteome</keyword>
<dbReference type="InterPro" id="IPR005471">
    <property type="entry name" value="Tscrpt_reg_IclR_N"/>
</dbReference>
<dbReference type="PANTHER" id="PTHR30136:SF34">
    <property type="entry name" value="TRANSCRIPTIONAL REGULATOR"/>
    <property type="match status" value="1"/>
</dbReference>
<gene>
    <name evidence="7" type="ORF">C1O66_13235</name>
</gene>
<dbReference type="InterPro" id="IPR036388">
    <property type="entry name" value="WH-like_DNA-bd_sf"/>
</dbReference>
<evidence type="ECO:0000256" key="4">
    <source>
        <dbReference type="SAM" id="MobiDB-lite"/>
    </source>
</evidence>
<dbReference type="PROSITE" id="PS51078">
    <property type="entry name" value="ICLR_ED"/>
    <property type="match status" value="1"/>
</dbReference>
<dbReference type="EMBL" id="POSP01000003">
    <property type="protein sequence ID" value="PND38393.1"/>
    <property type="molecule type" value="Genomic_DNA"/>
</dbReference>
<evidence type="ECO:0000313" key="8">
    <source>
        <dbReference type="Proteomes" id="UP000235916"/>
    </source>
</evidence>
<dbReference type="InterPro" id="IPR029016">
    <property type="entry name" value="GAF-like_dom_sf"/>
</dbReference>
<evidence type="ECO:0000259" key="6">
    <source>
        <dbReference type="PROSITE" id="PS51078"/>
    </source>
</evidence>
<dbReference type="InterPro" id="IPR036390">
    <property type="entry name" value="WH_DNA-bd_sf"/>
</dbReference>
<dbReference type="GO" id="GO:0003677">
    <property type="term" value="F:DNA binding"/>
    <property type="evidence" value="ECO:0007669"/>
    <property type="project" value="UniProtKB-KW"/>
</dbReference>
<dbReference type="AlphaFoldDB" id="A0A2N8KY57"/>
<dbReference type="NCBIfam" id="TIGR02431">
    <property type="entry name" value="pcaR_pcaU"/>
    <property type="match status" value="1"/>
</dbReference>
<dbReference type="InterPro" id="IPR012794">
    <property type="entry name" value="PcaR_PcaU"/>
</dbReference>
<dbReference type="OrthoDB" id="9807558at2"/>
<dbReference type="PANTHER" id="PTHR30136">
    <property type="entry name" value="HELIX-TURN-HELIX TRANSCRIPTIONAL REGULATOR, ICLR FAMILY"/>
    <property type="match status" value="1"/>
</dbReference>
<dbReference type="InterPro" id="IPR014757">
    <property type="entry name" value="Tscrpt_reg_IclR_C"/>
</dbReference>
<organism evidence="7 8">
    <name type="scientific">Kinneretia aquatilis</name>
    <dbReference type="NCBI Taxonomy" id="2070761"/>
    <lineage>
        <taxon>Bacteria</taxon>
        <taxon>Pseudomonadati</taxon>
        <taxon>Pseudomonadota</taxon>
        <taxon>Betaproteobacteria</taxon>
        <taxon>Burkholderiales</taxon>
        <taxon>Sphaerotilaceae</taxon>
        <taxon>Roseateles</taxon>
    </lineage>
</organism>
<evidence type="ECO:0000256" key="3">
    <source>
        <dbReference type="ARBA" id="ARBA00023163"/>
    </source>
</evidence>
<evidence type="ECO:0000259" key="5">
    <source>
        <dbReference type="PROSITE" id="PS51077"/>
    </source>
</evidence>
<evidence type="ECO:0000313" key="7">
    <source>
        <dbReference type="EMBL" id="PND38393.1"/>
    </source>
</evidence>
<proteinExistence type="predicted"/>
<dbReference type="SMART" id="SM00346">
    <property type="entry name" value="HTH_ICLR"/>
    <property type="match status" value="1"/>
</dbReference>
<feature type="domain" description="IclR-ED" evidence="6">
    <location>
        <begin position="110"/>
        <end position="292"/>
    </location>
</feature>
<protein>
    <submittedName>
        <fullName evidence="7">IclR family transcriptional regulator</fullName>
    </submittedName>
</protein>
<feature type="region of interest" description="Disordered" evidence="4">
    <location>
        <begin position="26"/>
        <end position="45"/>
    </location>
</feature>
<feature type="compositionally biased region" description="Basic and acidic residues" evidence="4">
    <location>
        <begin position="34"/>
        <end position="45"/>
    </location>
</feature>
<keyword evidence="1" id="KW-0805">Transcription regulation</keyword>
<accession>A0A2N8KY57</accession>
<dbReference type="InterPro" id="IPR050707">
    <property type="entry name" value="HTH_MetabolicPath_Reg"/>
</dbReference>
<dbReference type="GO" id="GO:0003700">
    <property type="term" value="F:DNA-binding transcription factor activity"/>
    <property type="evidence" value="ECO:0007669"/>
    <property type="project" value="TreeGrafter"/>
</dbReference>
<feature type="domain" description="HTH iclR-type" evidence="5">
    <location>
        <begin position="49"/>
        <end position="109"/>
    </location>
</feature>
<name>A0A2N8KY57_9BURK</name>
<dbReference type="GO" id="GO:0045892">
    <property type="term" value="P:negative regulation of DNA-templated transcription"/>
    <property type="evidence" value="ECO:0007669"/>
    <property type="project" value="TreeGrafter"/>
</dbReference>
<comment type="caution">
    <text evidence="7">The sequence shown here is derived from an EMBL/GenBank/DDBJ whole genome shotgun (WGS) entry which is preliminary data.</text>
</comment>
<keyword evidence="2" id="KW-0238">DNA-binding</keyword>
<sequence length="292" mass="31569">MSAARAFEDLTALAVPALTEPSLDKGALPAVAKSDSKPSNDGPLKRDLVAGLEKGLAVIEAFDQERPRLTISEVAGRTGLTRAAARRYLLTLTHLGFVTQDRKMFALSPKVLRLGQSYMHSARLPRIVEPELHKLAYALKEASSAGVLDGGDVICIAATSAGRVVSPTLQPGARVPAYCAANGRVMLAALPQAEVDDWIARQQLTPLTPHTITHPERLRIEIARARALGYACIDQELELGLRTVAVPLRNYRGDVVAAMNISVHASRMSMDQMVEHCLPPLLQAQAHLRMLL</sequence>
<keyword evidence="3" id="KW-0804">Transcription</keyword>
<reference evidence="7 8" key="1">
    <citation type="submission" date="2018-01" db="EMBL/GenBank/DDBJ databases">
        <title>Draft genome sequence of Paucibacter aquatile CR182 isolated from freshwater of the Nakdong River.</title>
        <authorList>
            <person name="Choi A."/>
            <person name="Chung E.J."/>
        </authorList>
    </citation>
    <scope>NUCLEOTIDE SEQUENCE [LARGE SCALE GENOMIC DNA]</scope>
    <source>
        <strain evidence="7 8">CR182</strain>
    </source>
</reference>
<dbReference type="Gene3D" id="1.10.10.10">
    <property type="entry name" value="Winged helix-like DNA-binding domain superfamily/Winged helix DNA-binding domain"/>
    <property type="match status" value="1"/>
</dbReference>
<evidence type="ECO:0000256" key="2">
    <source>
        <dbReference type="ARBA" id="ARBA00023125"/>
    </source>
</evidence>
<dbReference type="SUPFAM" id="SSF46785">
    <property type="entry name" value="Winged helix' DNA-binding domain"/>
    <property type="match status" value="1"/>
</dbReference>
<dbReference type="RefSeq" id="WP_102768312.1">
    <property type="nucleotide sequence ID" value="NZ_POSP01000003.1"/>
</dbReference>